<name>A0A915PLP1_9BILA</name>
<protein>
    <submittedName>
        <fullName evidence="2">Uncharacterized protein</fullName>
    </submittedName>
</protein>
<organism evidence="1 2">
    <name type="scientific">Setaria digitata</name>
    <dbReference type="NCBI Taxonomy" id="48799"/>
    <lineage>
        <taxon>Eukaryota</taxon>
        <taxon>Metazoa</taxon>
        <taxon>Ecdysozoa</taxon>
        <taxon>Nematoda</taxon>
        <taxon>Chromadorea</taxon>
        <taxon>Rhabditida</taxon>
        <taxon>Spirurina</taxon>
        <taxon>Spiruromorpha</taxon>
        <taxon>Filarioidea</taxon>
        <taxon>Setariidae</taxon>
        <taxon>Setaria</taxon>
    </lineage>
</organism>
<keyword evidence="1" id="KW-1185">Reference proteome</keyword>
<accession>A0A915PLP1</accession>
<evidence type="ECO:0000313" key="2">
    <source>
        <dbReference type="WBParaSite" id="sdigi.contig235.g6483.t1"/>
    </source>
</evidence>
<sequence>MEYGLLENPFANLVDPTISCFVYRKINGTIREWDYDDCITGNSCCFSALTIDSTGENVVEVGGCQNDFKLFLLQSPGIHVHPLDRLPFLGQFSDEKITEYCEFEKCLASTIPSSHWRICACHAERCNDGIDKMLKNFMTVKPMETSTLPLNVFDRYLEFVLNG</sequence>
<dbReference type="Proteomes" id="UP000887581">
    <property type="component" value="Unplaced"/>
</dbReference>
<dbReference type="WBParaSite" id="sdigi.contig235.g6483.t1">
    <property type="protein sequence ID" value="sdigi.contig235.g6483.t1"/>
    <property type="gene ID" value="sdigi.contig235.g6483"/>
</dbReference>
<dbReference type="AlphaFoldDB" id="A0A915PLP1"/>
<reference evidence="2" key="1">
    <citation type="submission" date="2022-11" db="UniProtKB">
        <authorList>
            <consortium name="WormBaseParasite"/>
        </authorList>
    </citation>
    <scope>IDENTIFICATION</scope>
</reference>
<proteinExistence type="predicted"/>
<evidence type="ECO:0000313" key="1">
    <source>
        <dbReference type="Proteomes" id="UP000887581"/>
    </source>
</evidence>